<protein>
    <submittedName>
        <fullName evidence="2">Uncharacterized protein</fullName>
    </submittedName>
</protein>
<feature type="coiled-coil region" evidence="1">
    <location>
        <begin position="24"/>
        <end position="135"/>
    </location>
</feature>
<organism evidence="2">
    <name type="scientific">Trypanosoma congolense (strain IL3000)</name>
    <dbReference type="NCBI Taxonomy" id="1068625"/>
    <lineage>
        <taxon>Eukaryota</taxon>
        <taxon>Discoba</taxon>
        <taxon>Euglenozoa</taxon>
        <taxon>Kinetoplastea</taxon>
        <taxon>Metakinetoplastina</taxon>
        <taxon>Trypanosomatida</taxon>
        <taxon>Trypanosomatidae</taxon>
        <taxon>Trypanosoma</taxon>
        <taxon>Nannomonas</taxon>
    </lineage>
</organism>
<keyword evidence="1" id="KW-0175">Coiled coil</keyword>
<accession>G0URC3</accession>
<dbReference type="VEuPathDB" id="TriTrypDB:TcIL3000_8_1520"/>
<proteinExistence type="predicted"/>
<dbReference type="EMBL" id="HE575321">
    <property type="protein sequence ID" value="CCC91935.1"/>
    <property type="molecule type" value="Genomic_DNA"/>
</dbReference>
<dbReference type="AlphaFoldDB" id="G0URC3"/>
<sequence>MADAAAMHDSQPRLSLATDKQRLLEMRQNIVQGLRQRVERLTEECRRQEDRAQGLAAQYEQRRAEQDARVSAKEEHIRMQQNEVSALESAVRLLREKSEHHGMAIEEAQKELARRQALRKKVEDAQKALTQLKQVVEDRDARMVALELRVDREKTETERRHEQLEGWEPHCSLPRIEDVGRLGLDETAGESIVLVGDLA</sequence>
<gene>
    <name evidence="2" type="ORF">TCIL3000_8_1520</name>
</gene>
<name>G0URC3_TRYCI</name>
<evidence type="ECO:0000313" key="2">
    <source>
        <dbReference type="EMBL" id="CCC91935.1"/>
    </source>
</evidence>
<reference evidence="2" key="1">
    <citation type="journal article" date="2012" name="Proc. Natl. Acad. Sci. U.S.A.">
        <title>Antigenic diversity is generated by distinct evolutionary mechanisms in African trypanosome species.</title>
        <authorList>
            <person name="Jackson A.P."/>
            <person name="Berry A."/>
            <person name="Aslett M."/>
            <person name="Allison H.C."/>
            <person name="Burton P."/>
            <person name="Vavrova-Anderson J."/>
            <person name="Brown R."/>
            <person name="Browne H."/>
            <person name="Corton N."/>
            <person name="Hauser H."/>
            <person name="Gamble J."/>
            <person name="Gilderthorp R."/>
            <person name="Marcello L."/>
            <person name="McQuillan J."/>
            <person name="Otto T.D."/>
            <person name="Quail M.A."/>
            <person name="Sanders M.J."/>
            <person name="van Tonder A."/>
            <person name="Ginger M.L."/>
            <person name="Field M.C."/>
            <person name="Barry J.D."/>
            <person name="Hertz-Fowler C."/>
            <person name="Berriman M."/>
        </authorList>
    </citation>
    <scope>NUCLEOTIDE SEQUENCE</scope>
    <source>
        <strain evidence="2">IL3000</strain>
    </source>
</reference>
<evidence type="ECO:0000256" key="1">
    <source>
        <dbReference type="SAM" id="Coils"/>
    </source>
</evidence>